<dbReference type="STRING" id="1122252.SAMN05660443_1868"/>
<accession>A0A1I1H8A6</accession>
<evidence type="ECO:0000313" key="3">
    <source>
        <dbReference type="Proteomes" id="UP000199058"/>
    </source>
</evidence>
<keyword evidence="1" id="KW-0732">Signal</keyword>
<dbReference type="Proteomes" id="UP000199058">
    <property type="component" value="Unassembled WGS sequence"/>
</dbReference>
<proteinExistence type="predicted"/>
<reference evidence="2 3" key="1">
    <citation type="submission" date="2016-10" db="EMBL/GenBank/DDBJ databases">
        <authorList>
            <person name="de Groot N.N."/>
        </authorList>
    </citation>
    <scope>NUCLEOTIDE SEQUENCE [LARGE SCALE GENOMIC DNA]</scope>
    <source>
        <strain evidence="2 3">DSM 18438</strain>
    </source>
</reference>
<sequence>MLLVLLLLSWFPSVHSMAMPASQPTEITSEAPCSETHQMHSSHQLSDMSDGECLGNLCIQCSNCSGVLTSLPTLNLRAAESPLIFSRPFSQGLGTRIERPPKHLFEA</sequence>
<keyword evidence="3" id="KW-1185">Reference proteome</keyword>
<evidence type="ECO:0000256" key="1">
    <source>
        <dbReference type="SAM" id="SignalP"/>
    </source>
</evidence>
<evidence type="ECO:0000313" key="2">
    <source>
        <dbReference type="EMBL" id="SFC20247.1"/>
    </source>
</evidence>
<dbReference type="EMBL" id="FOLH01000003">
    <property type="protein sequence ID" value="SFC20247.1"/>
    <property type="molecule type" value="Genomic_DNA"/>
</dbReference>
<feature type="chain" id="PRO_5011658171" description="Secreted protein" evidence="1">
    <location>
        <begin position="19"/>
        <end position="107"/>
    </location>
</feature>
<protein>
    <recommendedName>
        <fullName evidence="4">Secreted protein</fullName>
    </recommendedName>
</protein>
<gene>
    <name evidence="2" type="ORF">SAMN05660443_1868</name>
</gene>
<organism evidence="2 3">
    <name type="scientific">Marinospirillum celere</name>
    <dbReference type="NCBI Taxonomy" id="1122252"/>
    <lineage>
        <taxon>Bacteria</taxon>
        <taxon>Pseudomonadati</taxon>
        <taxon>Pseudomonadota</taxon>
        <taxon>Gammaproteobacteria</taxon>
        <taxon>Oceanospirillales</taxon>
        <taxon>Oceanospirillaceae</taxon>
        <taxon>Marinospirillum</taxon>
    </lineage>
</organism>
<dbReference type="AlphaFoldDB" id="A0A1I1H8A6"/>
<name>A0A1I1H8A6_9GAMM</name>
<evidence type="ECO:0008006" key="4">
    <source>
        <dbReference type="Google" id="ProtNLM"/>
    </source>
</evidence>
<feature type="signal peptide" evidence="1">
    <location>
        <begin position="1"/>
        <end position="18"/>
    </location>
</feature>